<dbReference type="PANTHER" id="PTHR36206:SF12">
    <property type="entry name" value="ASPERCRYPTIN BIOSYNTHESIS CLUSTER-SPECIFIC TRANSCRIPTION REGULATOR ATNN-RELATED"/>
    <property type="match status" value="1"/>
</dbReference>
<keyword evidence="2" id="KW-0862">Zinc</keyword>
<evidence type="ECO:0000259" key="7">
    <source>
        <dbReference type="PROSITE" id="PS50048"/>
    </source>
</evidence>
<keyword evidence="4" id="KW-0238">DNA-binding</keyword>
<protein>
    <recommendedName>
        <fullName evidence="7">Zn(2)-C6 fungal-type domain-containing protein</fullName>
    </recommendedName>
</protein>
<keyword evidence="6" id="KW-0539">Nucleus</keyword>
<evidence type="ECO:0000256" key="2">
    <source>
        <dbReference type="ARBA" id="ARBA00022833"/>
    </source>
</evidence>
<dbReference type="Pfam" id="PF00172">
    <property type="entry name" value="Zn_clus"/>
    <property type="match status" value="1"/>
</dbReference>
<dbReference type="GO" id="GO:0008270">
    <property type="term" value="F:zinc ion binding"/>
    <property type="evidence" value="ECO:0007669"/>
    <property type="project" value="InterPro"/>
</dbReference>
<reference evidence="8" key="1">
    <citation type="journal article" date="2017" name="Mycologia">
        <title>Fusarium algeriense, sp. nov., a novel toxigenic crown rot pathogen of durum wheat from Algeria is nested in the Fusarium burgessii species complex.</title>
        <authorList>
            <person name="Laraba I."/>
            <person name="Keddad A."/>
            <person name="Boureghda H."/>
            <person name="Abdallah N."/>
            <person name="Vaughan M.M."/>
            <person name="Proctor R.H."/>
            <person name="Busman M."/>
            <person name="O'Donnell K."/>
        </authorList>
    </citation>
    <scope>NUCLEOTIDE SEQUENCE</scope>
    <source>
        <strain evidence="8">NRRL 25174</strain>
    </source>
</reference>
<dbReference type="EMBL" id="PVQB02000371">
    <property type="protein sequence ID" value="KAF4338012.1"/>
    <property type="molecule type" value="Genomic_DNA"/>
</dbReference>
<dbReference type="SUPFAM" id="SSF57701">
    <property type="entry name" value="Zn2/Cys6 DNA-binding domain"/>
    <property type="match status" value="1"/>
</dbReference>
<evidence type="ECO:0000256" key="1">
    <source>
        <dbReference type="ARBA" id="ARBA00022723"/>
    </source>
</evidence>
<evidence type="ECO:0000256" key="4">
    <source>
        <dbReference type="ARBA" id="ARBA00023125"/>
    </source>
</evidence>
<dbReference type="GO" id="GO:0003677">
    <property type="term" value="F:DNA binding"/>
    <property type="evidence" value="ECO:0007669"/>
    <property type="project" value="UniProtKB-KW"/>
</dbReference>
<evidence type="ECO:0000313" key="9">
    <source>
        <dbReference type="Proteomes" id="UP000730481"/>
    </source>
</evidence>
<evidence type="ECO:0000256" key="3">
    <source>
        <dbReference type="ARBA" id="ARBA00023015"/>
    </source>
</evidence>
<keyword evidence="5" id="KW-0804">Transcription</keyword>
<dbReference type="SMART" id="SM00066">
    <property type="entry name" value="GAL4"/>
    <property type="match status" value="1"/>
</dbReference>
<keyword evidence="3" id="KW-0805">Transcription regulation</keyword>
<dbReference type="PROSITE" id="PS50048">
    <property type="entry name" value="ZN2_CY6_FUNGAL_2"/>
    <property type="match status" value="1"/>
</dbReference>
<reference evidence="8" key="2">
    <citation type="submission" date="2020-02" db="EMBL/GenBank/DDBJ databases">
        <title>Identification and distribution of gene clusters putatively required for synthesis of sphingolipid metabolism inhibitors in phylogenetically diverse species of the filamentous fungus Fusarium.</title>
        <authorList>
            <person name="Kim H.-S."/>
            <person name="Busman M."/>
            <person name="Brown D.W."/>
            <person name="Divon H."/>
            <person name="Uhlig S."/>
            <person name="Proctor R.H."/>
        </authorList>
    </citation>
    <scope>NUCLEOTIDE SEQUENCE</scope>
    <source>
        <strain evidence="8">NRRL 25174</strain>
    </source>
</reference>
<evidence type="ECO:0000256" key="6">
    <source>
        <dbReference type="ARBA" id="ARBA00023242"/>
    </source>
</evidence>
<dbReference type="OrthoDB" id="1919336at2759"/>
<dbReference type="CDD" id="cd00067">
    <property type="entry name" value="GAL4"/>
    <property type="match status" value="1"/>
</dbReference>
<dbReference type="AlphaFoldDB" id="A0A9P5AG05"/>
<evidence type="ECO:0000313" key="8">
    <source>
        <dbReference type="EMBL" id="KAF4338012.1"/>
    </source>
</evidence>
<dbReference type="PROSITE" id="PS00463">
    <property type="entry name" value="ZN2_CY6_FUNGAL_1"/>
    <property type="match status" value="1"/>
</dbReference>
<keyword evidence="9" id="KW-1185">Reference proteome</keyword>
<comment type="caution">
    <text evidence="8">The sequence shown here is derived from an EMBL/GenBank/DDBJ whole genome shotgun (WGS) entry which is preliminary data.</text>
</comment>
<organism evidence="8 9">
    <name type="scientific">Fusarium beomiforme</name>
    <dbReference type="NCBI Taxonomy" id="44412"/>
    <lineage>
        <taxon>Eukaryota</taxon>
        <taxon>Fungi</taxon>
        <taxon>Dikarya</taxon>
        <taxon>Ascomycota</taxon>
        <taxon>Pezizomycotina</taxon>
        <taxon>Sordariomycetes</taxon>
        <taxon>Hypocreomycetidae</taxon>
        <taxon>Hypocreales</taxon>
        <taxon>Nectriaceae</taxon>
        <taxon>Fusarium</taxon>
        <taxon>Fusarium burgessii species complex</taxon>
    </lineage>
</organism>
<gene>
    <name evidence="8" type="ORF">FBEOM_8112</name>
</gene>
<name>A0A9P5AG05_9HYPO</name>
<feature type="domain" description="Zn(2)-C6 fungal-type" evidence="7">
    <location>
        <begin position="31"/>
        <end position="61"/>
    </location>
</feature>
<sequence>MIPAGALENSLPRNILGIKQPRLGKPKSRSGCLSCKKKHARCDEAKPTCSRCLKANTTCKYSNKQKIRPVIRQRDLLPRYPSAQIISQPRASSFDVGELRYFEMFRYQMAHDFAYTPCTLFWNRIIPREAMQDECIRSSVLSIGALVLSLQRFGPKFPAAFPGKFSDPAHQAAIRYHSKAVSTLQVRMKESFDTISRRTVLINMFLLFLFELLHGNTKAADRMLTSSVELLKQKKDHLFEEVNSPFVIRHRPLYMAALDDDGMQQAEGVLPRLQIFFSLNSPFFPLQKGCWSRLPSEPVPSPVPSPATEFTEFVYTFSNFILKAIVFSVKATEQIRSPEGAADMSCLRRHQATFLSRLHDWQGATSQRIKQETYFLIARTLNILQMGQKVLSILLSCCLDNTELDYDSFEETFKDILTMAHTLTRGSKPITRIETCLDLYILPCLGFLAQKCRNLEIRNGALALYEKMTAGMGGWEAKVILFARRQLVYLEESGRNKDGDIPASARYIWESAAWDETQSSLKIVMSKVLRGASGDRDEVITEMPFEDLQW</sequence>
<dbReference type="InterPro" id="IPR052360">
    <property type="entry name" value="Transcr_Regulatory_Proteins"/>
</dbReference>
<proteinExistence type="predicted"/>
<dbReference type="Gene3D" id="4.10.240.10">
    <property type="entry name" value="Zn(2)-C6 fungal-type DNA-binding domain"/>
    <property type="match status" value="1"/>
</dbReference>
<evidence type="ECO:0000256" key="5">
    <source>
        <dbReference type="ARBA" id="ARBA00023163"/>
    </source>
</evidence>
<dbReference type="InterPro" id="IPR036864">
    <property type="entry name" value="Zn2-C6_fun-type_DNA-bd_sf"/>
</dbReference>
<dbReference type="PANTHER" id="PTHR36206">
    <property type="entry name" value="ASPERCRYPTIN BIOSYNTHESIS CLUSTER-SPECIFIC TRANSCRIPTION REGULATOR ATNN-RELATED"/>
    <property type="match status" value="1"/>
</dbReference>
<keyword evidence="1" id="KW-0479">Metal-binding</keyword>
<dbReference type="InterPro" id="IPR001138">
    <property type="entry name" value="Zn2Cys6_DnaBD"/>
</dbReference>
<dbReference type="Proteomes" id="UP000730481">
    <property type="component" value="Unassembled WGS sequence"/>
</dbReference>
<accession>A0A9P5AG05</accession>
<dbReference type="GO" id="GO:0000981">
    <property type="term" value="F:DNA-binding transcription factor activity, RNA polymerase II-specific"/>
    <property type="evidence" value="ECO:0007669"/>
    <property type="project" value="InterPro"/>
</dbReference>